<evidence type="ECO:0000256" key="5">
    <source>
        <dbReference type="ARBA" id="ARBA00007383"/>
    </source>
</evidence>
<dbReference type="CDD" id="cd07182">
    <property type="entry name" value="RNase_HII_bacteria_HII_like"/>
    <property type="match status" value="1"/>
</dbReference>
<keyword evidence="12 14" id="KW-0378">Hydrolase</keyword>
<keyword evidence="11 14" id="KW-0255">Endonuclease</keyword>
<dbReference type="InterPro" id="IPR012337">
    <property type="entry name" value="RNaseH-like_sf"/>
</dbReference>
<evidence type="ECO:0000256" key="8">
    <source>
        <dbReference type="ARBA" id="ARBA00022490"/>
    </source>
</evidence>
<comment type="similarity">
    <text evidence="5 14 16">Belongs to the RNase HII family.</text>
</comment>
<keyword evidence="13 14" id="KW-0464">Manganese</keyword>
<reference evidence="18 19" key="1">
    <citation type="submission" date="2024-02" db="EMBL/GenBank/DDBJ databases">
        <title>Marinospirillum sp. MEB 164 isolated from Lonar lake sediment.</title>
        <authorList>
            <person name="Joshi A."/>
            <person name="Thite S."/>
        </authorList>
    </citation>
    <scope>NUCLEOTIDE SEQUENCE [LARGE SCALE GENOMIC DNA]</scope>
    <source>
        <strain evidence="18 19">MEB164</strain>
    </source>
</reference>
<evidence type="ECO:0000256" key="3">
    <source>
        <dbReference type="ARBA" id="ARBA00004065"/>
    </source>
</evidence>
<dbReference type="NCBIfam" id="NF000595">
    <property type="entry name" value="PRK00015.1-3"/>
    <property type="match status" value="1"/>
</dbReference>
<dbReference type="EC" id="3.1.26.4" evidence="6 14"/>
<comment type="catalytic activity">
    <reaction evidence="1 14 15 16">
        <text>Endonucleolytic cleavage to 5'-phosphomonoester.</text>
        <dbReference type="EC" id="3.1.26.4"/>
    </reaction>
</comment>
<accession>A0ABW8PTX9</accession>
<dbReference type="InterPro" id="IPR022898">
    <property type="entry name" value="RNase_HII"/>
</dbReference>
<dbReference type="InterPro" id="IPR036397">
    <property type="entry name" value="RNaseH_sf"/>
</dbReference>
<dbReference type="InterPro" id="IPR024567">
    <property type="entry name" value="RNase_HII/HIII_dom"/>
</dbReference>
<evidence type="ECO:0000256" key="14">
    <source>
        <dbReference type="HAMAP-Rule" id="MF_00052"/>
    </source>
</evidence>
<comment type="cofactor">
    <cofactor evidence="14 15">
        <name>Mn(2+)</name>
        <dbReference type="ChEBI" id="CHEBI:29035"/>
    </cofactor>
    <cofactor evidence="14 15">
        <name>Mg(2+)</name>
        <dbReference type="ChEBI" id="CHEBI:18420"/>
    </cofactor>
    <text evidence="14 15">Manganese or magnesium. Binds 1 divalent metal ion per monomer in the absence of substrate. May bind a second metal ion after substrate binding.</text>
</comment>
<dbReference type="Gene3D" id="3.30.420.10">
    <property type="entry name" value="Ribonuclease H-like superfamily/Ribonuclease H"/>
    <property type="match status" value="1"/>
</dbReference>
<evidence type="ECO:0000256" key="7">
    <source>
        <dbReference type="ARBA" id="ARBA00019179"/>
    </source>
</evidence>
<evidence type="ECO:0000313" key="18">
    <source>
        <dbReference type="EMBL" id="MFK7159695.1"/>
    </source>
</evidence>
<evidence type="ECO:0000256" key="16">
    <source>
        <dbReference type="RuleBase" id="RU003515"/>
    </source>
</evidence>
<feature type="binding site" evidence="14 15">
    <location>
        <position position="27"/>
    </location>
    <ligand>
        <name>a divalent metal cation</name>
        <dbReference type="ChEBI" id="CHEBI:60240"/>
    </ligand>
</feature>
<evidence type="ECO:0000256" key="9">
    <source>
        <dbReference type="ARBA" id="ARBA00022722"/>
    </source>
</evidence>
<comment type="subcellular location">
    <subcellularLocation>
        <location evidence="4 14">Cytoplasm</location>
    </subcellularLocation>
</comment>
<dbReference type="RefSeq" id="WP_405336442.1">
    <property type="nucleotide sequence ID" value="NZ_JBANFI010000001.1"/>
</dbReference>
<comment type="function">
    <text evidence="3 14 16">Endonuclease that specifically degrades the RNA of RNA-DNA hybrids.</text>
</comment>
<evidence type="ECO:0000256" key="2">
    <source>
        <dbReference type="ARBA" id="ARBA00001946"/>
    </source>
</evidence>
<evidence type="ECO:0000256" key="13">
    <source>
        <dbReference type="ARBA" id="ARBA00023211"/>
    </source>
</evidence>
<feature type="binding site" evidence="14 15">
    <location>
        <position position="119"/>
    </location>
    <ligand>
        <name>a divalent metal cation</name>
        <dbReference type="ChEBI" id="CHEBI:60240"/>
    </ligand>
</feature>
<dbReference type="PANTHER" id="PTHR10954:SF18">
    <property type="entry name" value="RIBONUCLEASE HII"/>
    <property type="match status" value="1"/>
</dbReference>
<name>A0ABW8PTX9_9GAMM</name>
<evidence type="ECO:0000256" key="12">
    <source>
        <dbReference type="ARBA" id="ARBA00022801"/>
    </source>
</evidence>
<evidence type="ECO:0000313" key="19">
    <source>
        <dbReference type="Proteomes" id="UP001621714"/>
    </source>
</evidence>
<evidence type="ECO:0000256" key="1">
    <source>
        <dbReference type="ARBA" id="ARBA00000077"/>
    </source>
</evidence>
<dbReference type="SUPFAM" id="SSF53098">
    <property type="entry name" value="Ribonuclease H-like"/>
    <property type="match status" value="1"/>
</dbReference>
<gene>
    <name evidence="14 18" type="primary">rnhB</name>
    <name evidence="18" type="ORF">V6U78_01410</name>
</gene>
<organism evidence="18 19">
    <name type="scientific">Marinospirillum alkalitolerans</name>
    <dbReference type="NCBI Taxonomy" id="3123374"/>
    <lineage>
        <taxon>Bacteria</taxon>
        <taxon>Pseudomonadati</taxon>
        <taxon>Pseudomonadota</taxon>
        <taxon>Gammaproteobacteria</taxon>
        <taxon>Oceanospirillales</taxon>
        <taxon>Oceanospirillaceae</taxon>
        <taxon>Marinospirillum</taxon>
    </lineage>
</organism>
<dbReference type="InterPro" id="IPR001352">
    <property type="entry name" value="RNase_HII/HIII"/>
</dbReference>
<keyword evidence="10 14" id="KW-0479">Metal-binding</keyword>
<evidence type="ECO:0000256" key="10">
    <source>
        <dbReference type="ARBA" id="ARBA00022723"/>
    </source>
</evidence>
<dbReference type="PANTHER" id="PTHR10954">
    <property type="entry name" value="RIBONUCLEASE H2 SUBUNIT A"/>
    <property type="match status" value="1"/>
</dbReference>
<feature type="domain" description="RNase H type-2" evidence="17">
    <location>
        <begin position="21"/>
        <end position="210"/>
    </location>
</feature>
<keyword evidence="19" id="KW-1185">Reference proteome</keyword>
<comment type="cofactor">
    <cofactor evidence="2">
        <name>Mg(2+)</name>
        <dbReference type="ChEBI" id="CHEBI:18420"/>
    </cofactor>
</comment>
<dbReference type="NCBIfam" id="NF000596">
    <property type="entry name" value="PRK00015.1-4"/>
    <property type="match status" value="1"/>
</dbReference>
<comment type="caution">
    <text evidence="18">The sequence shown here is derived from an EMBL/GenBank/DDBJ whole genome shotgun (WGS) entry which is preliminary data.</text>
</comment>
<dbReference type="Proteomes" id="UP001621714">
    <property type="component" value="Unassembled WGS sequence"/>
</dbReference>
<sequence length="210" mass="22905">MSTKKIQLPALTAQDIPYSGRWLAGVDEVGRGPLIGSVVAAAVILNPEKPIDGLMDSKKLSEKKRERLAEQIREQSLAWALGEASVAEIDTLNILHASLLAMQRAIDQLDPAAEWVLVDGNRLPPQLHQPGLAVVQGDARNAAISAASILAKVHRDQQMLALHQQHPEYGLDRHKGYPTALHLAAIEQHGLLDAHRRSFGPIKRWLAAHG</sequence>
<evidence type="ECO:0000256" key="15">
    <source>
        <dbReference type="PROSITE-ProRule" id="PRU01319"/>
    </source>
</evidence>
<evidence type="ECO:0000259" key="17">
    <source>
        <dbReference type="PROSITE" id="PS51975"/>
    </source>
</evidence>
<dbReference type="HAMAP" id="MF_00052_B">
    <property type="entry name" value="RNase_HII_B"/>
    <property type="match status" value="1"/>
</dbReference>
<keyword evidence="8 14" id="KW-0963">Cytoplasm</keyword>
<keyword evidence="9 14" id="KW-0540">Nuclease</keyword>
<dbReference type="EMBL" id="JBANFI010000001">
    <property type="protein sequence ID" value="MFK7159695.1"/>
    <property type="molecule type" value="Genomic_DNA"/>
</dbReference>
<evidence type="ECO:0000256" key="11">
    <source>
        <dbReference type="ARBA" id="ARBA00022759"/>
    </source>
</evidence>
<dbReference type="Pfam" id="PF01351">
    <property type="entry name" value="RNase_HII"/>
    <property type="match status" value="1"/>
</dbReference>
<feature type="binding site" evidence="14 15">
    <location>
        <position position="28"/>
    </location>
    <ligand>
        <name>a divalent metal cation</name>
        <dbReference type="ChEBI" id="CHEBI:60240"/>
    </ligand>
</feature>
<dbReference type="PROSITE" id="PS51975">
    <property type="entry name" value="RNASE_H_2"/>
    <property type="match status" value="1"/>
</dbReference>
<evidence type="ECO:0000256" key="4">
    <source>
        <dbReference type="ARBA" id="ARBA00004496"/>
    </source>
</evidence>
<dbReference type="GO" id="GO:0004523">
    <property type="term" value="F:RNA-DNA hybrid ribonuclease activity"/>
    <property type="evidence" value="ECO:0007669"/>
    <property type="project" value="UniProtKB-EC"/>
</dbReference>
<evidence type="ECO:0000256" key="6">
    <source>
        <dbReference type="ARBA" id="ARBA00012180"/>
    </source>
</evidence>
<proteinExistence type="inferred from homology"/>
<protein>
    <recommendedName>
        <fullName evidence="7 14">Ribonuclease HII</fullName>
        <shortName evidence="14">RNase HII</shortName>
        <ecNumber evidence="6 14">3.1.26.4</ecNumber>
    </recommendedName>
</protein>